<dbReference type="EMBL" id="CP007032">
    <property type="protein sequence ID" value="AHF08566.1"/>
    <property type="molecule type" value="Genomic_DNA"/>
</dbReference>
<dbReference type="HOGENOM" id="CLU_1037187_0_0_9"/>
<dbReference type="AlphaFoldDB" id="W0EHL2"/>
<protein>
    <recommendedName>
        <fullName evidence="5">Scaffolding protein</fullName>
    </recommendedName>
</protein>
<dbReference type="STRING" id="871968.DESME_08905"/>
<accession>W0EHL2</accession>
<feature type="region of interest" description="Disordered" evidence="2">
    <location>
        <begin position="1"/>
        <end position="45"/>
    </location>
</feature>
<sequence length="268" mass="29796">MADELGASLESTPLETNTSVDTSVVDGSTVDTSSTANPNASQVDQPQLYSLKVAGEEKQLPIEEVIKLAQMGDDYTRKTQTLAQERKQYEAIQAKAKELQKYGWDIDTLLSDFNRQAIEAEATKNNIDPAVWGEFQNTKQQLSSVQNELNSFKQNQTLLEQKTTLAEKPFFKDWESEVETTAKELNTDYLTAYTLLAKDHLPEILAKHEQDLKSAKETAIKEYLAEKTKPQGTVESAGQSPVIETTAPKTFAEAKANSIELLKSLMSK</sequence>
<feature type="compositionally biased region" description="Low complexity" evidence="2">
    <location>
        <begin position="18"/>
        <end position="35"/>
    </location>
</feature>
<feature type="coiled-coil region" evidence="1">
    <location>
        <begin position="135"/>
        <end position="162"/>
    </location>
</feature>
<dbReference type="Proteomes" id="UP000010847">
    <property type="component" value="Chromosome"/>
</dbReference>
<evidence type="ECO:0000313" key="4">
    <source>
        <dbReference type="Proteomes" id="UP000010847"/>
    </source>
</evidence>
<reference evidence="3 4" key="1">
    <citation type="submission" date="2013-12" db="EMBL/GenBank/DDBJ databases">
        <authorList>
            <consortium name="DOE Joint Genome Institute"/>
            <person name="Smidt H."/>
            <person name="Huntemann M."/>
            <person name="Han J."/>
            <person name="Chen A."/>
            <person name="Kyrpides N."/>
            <person name="Mavromatis K."/>
            <person name="Markowitz V."/>
            <person name="Palaniappan K."/>
            <person name="Ivanova N."/>
            <person name="Schaumberg A."/>
            <person name="Pati A."/>
            <person name="Liolios K."/>
            <person name="Nordberg H.P."/>
            <person name="Cantor M.N."/>
            <person name="Hua S.X."/>
            <person name="Woyke T."/>
        </authorList>
    </citation>
    <scope>NUCLEOTIDE SEQUENCE [LARGE SCALE GENOMIC DNA]</scope>
    <source>
        <strain evidence="4">DSM 15288</strain>
    </source>
</reference>
<evidence type="ECO:0008006" key="5">
    <source>
        <dbReference type="Google" id="ProtNLM"/>
    </source>
</evidence>
<keyword evidence="4" id="KW-1185">Reference proteome</keyword>
<evidence type="ECO:0000256" key="2">
    <source>
        <dbReference type="SAM" id="MobiDB-lite"/>
    </source>
</evidence>
<proteinExistence type="predicted"/>
<feature type="compositionally biased region" description="Polar residues" evidence="2">
    <location>
        <begin position="36"/>
        <end position="45"/>
    </location>
</feature>
<evidence type="ECO:0000313" key="3">
    <source>
        <dbReference type="EMBL" id="AHF08566.1"/>
    </source>
</evidence>
<organism evidence="3 4">
    <name type="scientific">Desulfitobacterium metallireducens DSM 15288</name>
    <dbReference type="NCBI Taxonomy" id="871968"/>
    <lineage>
        <taxon>Bacteria</taxon>
        <taxon>Bacillati</taxon>
        <taxon>Bacillota</taxon>
        <taxon>Clostridia</taxon>
        <taxon>Eubacteriales</taxon>
        <taxon>Desulfitobacteriaceae</taxon>
        <taxon>Desulfitobacterium</taxon>
    </lineage>
</organism>
<name>W0EHL2_9FIRM</name>
<evidence type="ECO:0000256" key="1">
    <source>
        <dbReference type="SAM" id="Coils"/>
    </source>
</evidence>
<gene>
    <name evidence="3" type="ORF">DESME_08905</name>
</gene>
<dbReference type="RefSeq" id="WP_006719115.1">
    <property type="nucleotide sequence ID" value="NZ_CP007032.1"/>
</dbReference>
<keyword evidence="1" id="KW-0175">Coiled coil</keyword>
<dbReference type="KEGG" id="dmt:DESME_08905"/>